<gene>
    <name evidence="2" type="ORF">CARUB_v10025697mg</name>
</gene>
<dbReference type="KEGG" id="crb:17890026"/>
<reference evidence="3" key="1">
    <citation type="journal article" date="2013" name="Nat. Genet.">
        <title>The Capsella rubella genome and the genomic consequences of rapid mating system evolution.</title>
        <authorList>
            <person name="Slotte T."/>
            <person name="Hazzouri K.M."/>
            <person name="Agren J.A."/>
            <person name="Koenig D."/>
            <person name="Maumus F."/>
            <person name="Guo Y.L."/>
            <person name="Steige K."/>
            <person name="Platts A.E."/>
            <person name="Escobar J.S."/>
            <person name="Newman L.K."/>
            <person name="Wang W."/>
            <person name="Mandakova T."/>
            <person name="Vello E."/>
            <person name="Smith L.M."/>
            <person name="Henz S.R."/>
            <person name="Steffen J."/>
            <person name="Takuno S."/>
            <person name="Brandvain Y."/>
            <person name="Coop G."/>
            <person name="Andolfatto P."/>
            <person name="Hu T.T."/>
            <person name="Blanchette M."/>
            <person name="Clark R.M."/>
            <person name="Quesneville H."/>
            <person name="Nordborg M."/>
            <person name="Gaut B.S."/>
            <person name="Lysak M.A."/>
            <person name="Jenkins J."/>
            <person name="Grimwood J."/>
            <person name="Chapman J."/>
            <person name="Prochnik S."/>
            <person name="Shu S."/>
            <person name="Rokhsar D."/>
            <person name="Schmutz J."/>
            <person name="Weigel D."/>
            <person name="Wright S.I."/>
        </authorList>
    </citation>
    <scope>NUCLEOTIDE SEQUENCE [LARGE SCALE GENOMIC DNA]</scope>
    <source>
        <strain evidence="3">cv. Monte Gargano</strain>
    </source>
</reference>
<evidence type="ECO:0000313" key="2">
    <source>
        <dbReference type="EMBL" id="EOA29407.1"/>
    </source>
</evidence>
<dbReference type="InterPro" id="IPR017451">
    <property type="entry name" value="F-box-assoc_interact_dom"/>
</dbReference>
<protein>
    <recommendedName>
        <fullName evidence="1">F-box associated beta-propeller type 3 domain-containing protein</fullName>
    </recommendedName>
</protein>
<organism evidence="2 3">
    <name type="scientific">Capsella rubella</name>
    <dbReference type="NCBI Taxonomy" id="81985"/>
    <lineage>
        <taxon>Eukaryota</taxon>
        <taxon>Viridiplantae</taxon>
        <taxon>Streptophyta</taxon>
        <taxon>Embryophyta</taxon>
        <taxon>Tracheophyta</taxon>
        <taxon>Spermatophyta</taxon>
        <taxon>Magnoliopsida</taxon>
        <taxon>eudicotyledons</taxon>
        <taxon>Gunneridae</taxon>
        <taxon>Pentapetalae</taxon>
        <taxon>rosids</taxon>
        <taxon>malvids</taxon>
        <taxon>Brassicales</taxon>
        <taxon>Brassicaceae</taxon>
        <taxon>Camelineae</taxon>
        <taxon>Capsella</taxon>
    </lineage>
</organism>
<dbReference type="PANTHER" id="PTHR31111:SF130">
    <property type="entry name" value="F-BOX ASSOCIATED UBIQUITINATION EFFECTOR FAMILY PROTEIN"/>
    <property type="match status" value="1"/>
</dbReference>
<feature type="domain" description="F-box associated beta-propeller type 3" evidence="1">
    <location>
        <begin position="60"/>
        <end position="377"/>
    </location>
</feature>
<keyword evidence="3" id="KW-1185">Reference proteome</keyword>
<dbReference type="OrthoDB" id="1073734at2759"/>
<dbReference type="SUPFAM" id="SSF81383">
    <property type="entry name" value="F-box domain"/>
    <property type="match status" value="1"/>
</dbReference>
<dbReference type="InterPro" id="IPR036047">
    <property type="entry name" value="F-box-like_dom_sf"/>
</dbReference>
<dbReference type="Proteomes" id="UP000029121">
    <property type="component" value="Unassembled WGS sequence"/>
</dbReference>
<dbReference type="InterPro" id="IPR013187">
    <property type="entry name" value="F-box-assoc_dom_typ3"/>
</dbReference>
<proteinExistence type="predicted"/>
<evidence type="ECO:0000313" key="3">
    <source>
        <dbReference type="Proteomes" id="UP000029121"/>
    </source>
</evidence>
<accession>R0G1X7</accession>
<dbReference type="AlphaFoldDB" id="R0G1X7"/>
<dbReference type="EMBL" id="KB870808">
    <property type="protein sequence ID" value="EOA29407.1"/>
    <property type="molecule type" value="Genomic_DNA"/>
</dbReference>
<dbReference type="PANTHER" id="PTHR31111">
    <property type="entry name" value="BNAA05G37150D PROTEIN-RELATED"/>
    <property type="match status" value="1"/>
</dbReference>
<name>R0G1X7_9BRAS</name>
<sequence length="388" mass="44373">MEREGNSDPIPVDIILDILSRLSVESIARFGLASKFCASIHTSQDFTELFLTRSLTSEPRLLFAVKNSNEWRFYTSPHLQNPDKNNSLVVSADFHMKLRGDIGQEICGPVSGLLYFPNMKRGEVPAICNPSTGQYTRLPQLKRKRDSRTLLGYDPIGKRYKASTLRNSLYGASNDEEGQQILTLGTKNVSWRQMYCPEKHYPIGEGVCINGVLYYIAGQGKGQKIACFDVRSEKLWFLKTDAIIKKLLVSSSRTKLINYKGKLGVMSWCWYTYDDEYDEMPSCELYLRLWTLEDIDQQKQEWLEHRHRFPVDIVVKGGVSMVGVTTTGEIILSSEYTSKALFVFYCNLGRGTLERVSVKGFEAFKNPTRVYTFVDYVEDHKFINRDSS</sequence>
<dbReference type="NCBIfam" id="TIGR01640">
    <property type="entry name" value="F_box_assoc_1"/>
    <property type="match status" value="1"/>
</dbReference>
<dbReference type="Pfam" id="PF08268">
    <property type="entry name" value="FBA_3"/>
    <property type="match status" value="1"/>
</dbReference>
<evidence type="ECO:0000259" key="1">
    <source>
        <dbReference type="Pfam" id="PF08268"/>
    </source>
</evidence>